<dbReference type="PANTHER" id="PTHR45436">
    <property type="entry name" value="SENSOR HISTIDINE KINASE YKOH"/>
    <property type="match status" value="1"/>
</dbReference>
<dbReference type="Pfam" id="PF02518">
    <property type="entry name" value="HATPase_c"/>
    <property type="match status" value="1"/>
</dbReference>
<dbReference type="InterPro" id="IPR003661">
    <property type="entry name" value="HisK_dim/P_dom"/>
</dbReference>
<dbReference type="SMART" id="SM00387">
    <property type="entry name" value="HATPase_c"/>
    <property type="match status" value="1"/>
</dbReference>
<keyword evidence="11" id="KW-0175">Coiled coil</keyword>
<evidence type="ECO:0000256" key="12">
    <source>
        <dbReference type="SAM" id="Phobius"/>
    </source>
</evidence>
<dbReference type="SUPFAM" id="SSF55874">
    <property type="entry name" value="ATPase domain of HSP90 chaperone/DNA topoisomerase II/histidine kinase"/>
    <property type="match status" value="1"/>
</dbReference>
<feature type="coiled-coil region" evidence="11">
    <location>
        <begin position="299"/>
        <end position="326"/>
    </location>
</feature>
<dbReference type="CDD" id="cd00075">
    <property type="entry name" value="HATPase"/>
    <property type="match status" value="1"/>
</dbReference>
<evidence type="ECO:0000313" key="16">
    <source>
        <dbReference type="Proteomes" id="UP001225906"/>
    </source>
</evidence>
<dbReference type="CDD" id="cd00082">
    <property type="entry name" value="HisKA"/>
    <property type="match status" value="1"/>
</dbReference>
<dbReference type="Pfam" id="PF00512">
    <property type="entry name" value="HisKA"/>
    <property type="match status" value="1"/>
</dbReference>
<feature type="transmembrane region" description="Helical" evidence="12">
    <location>
        <begin position="243"/>
        <end position="262"/>
    </location>
</feature>
<dbReference type="Gene3D" id="3.30.565.10">
    <property type="entry name" value="Histidine kinase-like ATPase, C-terminal domain"/>
    <property type="match status" value="1"/>
</dbReference>
<reference evidence="16" key="1">
    <citation type="journal article" date="2019" name="Int. J. Syst. Evol. Microbiol.">
        <title>The Global Catalogue of Microorganisms (GCM) 10K type strain sequencing project: providing services to taxonomists for standard genome sequencing and annotation.</title>
        <authorList>
            <consortium name="The Broad Institute Genomics Platform"/>
            <consortium name="The Broad Institute Genome Sequencing Center for Infectious Disease"/>
            <person name="Wu L."/>
            <person name="Ma J."/>
        </authorList>
    </citation>
    <scope>NUCLEOTIDE SEQUENCE [LARGE SCALE GENOMIC DNA]</scope>
    <source>
        <strain evidence="16">VKM B-3159</strain>
    </source>
</reference>
<dbReference type="SUPFAM" id="SSF47384">
    <property type="entry name" value="Homodimeric domain of signal transducing histidine kinase"/>
    <property type="match status" value="1"/>
</dbReference>
<dbReference type="Gene3D" id="6.10.340.10">
    <property type="match status" value="1"/>
</dbReference>
<sequence>MLLIAFLLAGLLPALLVSLLSFYQARQALRIEIQHDLQTTGKAVAEHIDRVLFERIQNITSWSQLAIMQDMQIGDIDKRLSIFLAETGRSYAGQYASIDVVDLESRVIASSKPANIGQLLGTPPVWMSFQENKHPIIIYHLTNQQLMISAPVISQITLQPLGHLVATFNWHVIGNMLDHAAQHSTELALVDSRGHLLAQSNNWSDKKHSLHTRAPLASTLPTTDWQIILNKDHDVAVAPVHRLGLIFVVLLGLILGFSLLLVRPIGQNISRPLEALTRYVQRLRQPDAVPPVLSGPSEVQALHQAFTRMTEELAESEQQLTQAAKLAVVGEMAAAMSHEVRTPLGILRSSADVLLREPQLSSDGREVLGFIISETERLNKLVSALIDSARPRLPNKIPLELQSHLQHVTAMLQNQAASRNIALSLHGEKPVTVAADQDQMTQVLLNLLMNAIQILPEGGHIDIRLSTHDNNALISVADNGPGVPLSQQPHLFEAFFTQRAGGVGLGLAVVKQIVEAHGGKISYCTSQWQGAQFNLTFPLSSE</sequence>
<keyword evidence="16" id="KW-1185">Reference proteome</keyword>
<evidence type="ECO:0000256" key="7">
    <source>
        <dbReference type="ARBA" id="ARBA00022777"/>
    </source>
</evidence>
<evidence type="ECO:0000313" key="15">
    <source>
        <dbReference type="EMBL" id="MDP8566448.1"/>
    </source>
</evidence>
<evidence type="ECO:0000256" key="4">
    <source>
        <dbReference type="ARBA" id="ARBA00022553"/>
    </source>
</evidence>
<proteinExistence type="predicted"/>
<evidence type="ECO:0000256" key="6">
    <source>
        <dbReference type="ARBA" id="ARBA00022692"/>
    </source>
</evidence>
<keyword evidence="9" id="KW-0902">Two-component regulatory system</keyword>
<evidence type="ECO:0000256" key="8">
    <source>
        <dbReference type="ARBA" id="ARBA00022989"/>
    </source>
</evidence>
<dbReference type="InterPro" id="IPR050428">
    <property type="entry name" value="TCS_sensor_his_kinase"/>
</dbReference>
<dbReference type="PANTHER" id="PTHR45436:SF5">
    <property type="entry name" value="SENSOR HISTIDINE KINASE TRCS"/>
    <property type="match status" value="1"/>
</dbReference>
<accession>A0ABT9JPF1</accession>
<dbReference type="PRINTS" id="PR00344">
    <property type="entry name" value="BCTRLSENSOR"/>
</dbReference>
<dbReference type="Proteomes" id="UP001225906">
    <property type="component" value="Unassembled WGS sequence"/>
</dbReference>
<evidence type="ECO:0000256" key="1">
    <source>
        <dbReference type="ARBA" id="ARBA00000085"/>
    </source>
</evidence>
<keyword evidence="6 12" id="KW-0812">Transmembrane</keyword>
<dbReference type="InterPro" id="IPR005467">
    <property type="entry name" value="His_kinase_dom"/>
</dbReference>
<dbReference type="Gene3D" id="1.10.287.130">
    <property type="match status" value="1"/>
</dbReference>
<dbReference type="InterPro" id="IPR003594">
    <property type="entry name" value="HATPase_dom"/>
</dbReference>
<evidence type="ECO:0000256" key="9">
    <source>
        <dbReference type="ARBA" id="ARBA00023012"/>
    </source>
</evidence>
<dbReference type="GO" id="GO:0016301">
    <property type="term" value="F:kinase activity"/>
    <property type="evidence" value="ECO:0007669"/>
    <property type="project" value="UniProtKB-KW"/>
</dbReference>
<evidence type="ECO:0000256" key="10">
    <source>
        <dbReference type="ARBA" id="ARBA00023136"/>
    </source>
</evidence>
<feature type="domain" description="HAMP" evidence="14">
    <location>
        <begin position="267"/>
        <end position="318"/>
    </location>
</feature>
<dbReference type="PROSITE" id="PS50885">
    <property type="entry name" value="HAMP"/>
    <property type="match status" value="1"/>
</dbReference>
<dbReference type="SMART" id="SM00304">
    <property type="entry name" value="HAMP"/>
    <property type="match status" value="1"/>
</dbReference>
<protein>
    <recommendedName>
        <fullName evidence="3">histidine kinase</fullName>
        <ecNumber evidence="3">2.7.13.3</ecNumber>
    </recommendedName>
</protein>
<keyword evidence="10 12" id="KW-0472">Membrane</keyword>
<dbReference type="SMART" id="SM00388">
    <property type="entry name" value="HisKA"/>
    <property type="match status" value="1"/>
</dbReference>
<comment type="catalytic activity">
    <reaction evidence="1">
        <text>ATP + protein L-histidine = ADP + protein N-phospho-L-histidine.</text>
        <dbReference type="EC" id="2.7.13.3"/>
    </reaction>
</comment>
<dbReference type="InterPro" id="IPR036890">
    <property type="entry name" value="HATPase_C_sf"/>
</dbReference>
<feature type="domain" description="Histidine kinase" evidence="13">
    <location>
        <begin position="335"/>
        <end position="541"/>
    </location>
</feature>
<dbReference type="InterPro" id="IPR004358">
    <property type="entry name" value="Sig_transdc_His_kin-like_C"/>
</dbReference>
<keyword evidence="5" id="KW-0808">Transferase</keyword>
<evidence type="ECO:0000256" key="5">
    <source>
        <dbReference type="ARBA" id="ARBA00022679"/>
    </source>
</evidence>
<evidence type="ECO:0000256" key="2">
    <source>
        <dbReference type="ARBA" id="ARBA00004370"/>
    </source>
</evidence>
<dbReference type="PROSITE" id="PS50109">
    <property type="entry name" value="HIS_KIN"/>
    <property type="match status" value="1"/>
</dbReference>
<name>A0ABT9JPF1_9PROT</name>
<dbReference type="EC" id="2.7.13.3" evidence="3"/>
<comment type="caution">
    <text evidence="15">The sequence shown here is derived from an EMBL/GenBank/DDBJ whole genome shotgun (WGS) entry which is preliminary data.</text>
</comment>
<keyword evidence="8 12" id="KW-1133">Transmembrane helix</keyword>
<dbReference type="RefSeq" id="WP_306388149.1">
    <property type="nucleotide sequence ID" value="NZ_JAVCAP010000001.1"/>
</dbReference>
<dbReference type="InterPro" id="IPR036097">
    <property type="entry name" value="HisK_dim/P_sf"/>
</dbReference>
<dbReference type="InterPro" id="IPR003660">
    <property type="entry name" value="HAMP_dom"/>
</dbReference>
<keyword evidence="4" id="KW-0597">Phosphoprotein</keyword>
<keyword evidence="7 15" id="KW-0418">Kinase</keyword>
<dbReference type="EMBL" id="JAVCAP010000001">
    <property type="protein sequence ID" value="MDP8566448.1"/>
    <property type="molecule type" value="Genomic_DNA"/>
</dbReference>
<evidence type="ECO:0000256" key="3">
    <source>
        <dbReference type="ARBA" id="ARBA00012438"/>
    </source>
</evidence>
<comment type="subcellular location">
    <subcellularLocation>
        <location evidence="2">Membrane</location>
    </subcellularLocation>
</comment>
<organism evidence="15 16">
    <name type="scientific">Methylophilus aquaticus</name>
    <dbReference type="NCBI Taxonomy" id="1971610"/>
    <lineage>
        <taxon>Bacteria</taxon>
        <taxon>Pseudomonadati</taxon>
        <taxon>Pseudomonadota</taxon>
        <taxon>Betaproteobacteria</taxon>
        <taxon>Nitrosomonadales</taxon>
        <taxon>Methylophilaceae</taxon>
        <taxon>Methylophilus</taxon>
    </lineage>
</organism>
<evidence type="ECO:0000259" key="13">
    <source>
        <dbReference type="PROSITE" id="PS50109"/>
    </source>
</evidence>
<gene>
    <name evidence="15" type="ORF">Q9291_01175</name>
</gene>
<evidence type="ECO:0000259" key="14">
    <source>
        <dbReference type="PROSITE" id="PS50885"/>
    </source>
</evidence>
<evidence type="ECO:0000256" key="11">
    <source>
        <dbReference type="SAM" id="Coils"/>
    </source>
</evidence>